<keyword evidence="7" id="KW-1185">Reference proteome</keyword>
<evidence type="ECO:0000256" key="4">
    <source>
        <dbReference type="ARBA" id="ARBA00023163"/>
    </source>
</evidence>
<reference evidence="6 7" key="1">
    <citation type="submission" date="2019-10" db="EMBL/GenBank/DDBJ databases">
        <title>Streptomyces smaragdinus sp. nov. and Streptomyces fabii sp. nov., isolated from the gut of fungus growing-termite Macrotermes natalensis.</title>
        <authorList>
            <person name="Schwitalla J."/>
            <person name="Benndorf R."/>
            <person name="Martin K."/>
            <person name="De Beer W."/>
            <person name="Kaster A.-K."/>
            <person name="Vollmers J."/>
            <person name="Poulsen M."/>
            <person name="Beemelmanns C."/>
        </authorList>
    </citation>
    <scope>NUCLEOTIDE SEQUENCE [LARGE SCALE GENOMIC DNA]</scope>
    <source>
        <strain evidence="6 7">RB5</strain>
    </source>
</reference>
<dbReference type="Pfam" id="PF03466">
    <property type="entry name" value="LysR_substrate"/>
    <property type="match status" value="1"/>
</dbReference>
<name>A0A7K0CA04_9ACTN</name>
<keyword evidence="4" id="KW-0804">Transcription</keyword>
<dbReference type="AlphaFoldDB" id="A0A7K0CA04"/>
<dbReference type="GO" id="GO:0032993">
    <property type="term" value="C:protein-DNA complex"/>
    <property type="evidence" value="ECO:0007669"/>
    <property type="project" value="TreeGrafter"/>
</dbReference>
<dbReference type="GO" id="GO:0003700">
    <property type="term" value="F:DNA-binding transcription factor activity"/>
    <property type="evidence" value="ECO:0007669"/>
    <property type="project" value="InterPro"/>
</dbReference>
<dbReference type="PRINTS" id="PR00039">
    <property type="entry name" value="HTHLYSR"/>
</dbReference>
<gene>
    <name evidence="6" type="primary">hcaR_1</name>
    <name evidence="6" type="ORF">SRB5_03980</name>
</gene>
<keyword evidence="3" id="KW-0238">DNA-binding</keyword>
<dbReference type="InterPro" id="IPR000847">
    <property type="entry name" value="LysR_HTH_N"/>
</dbReference>
<dbReference type="OrthoDB" id="3828349at2"/>
<comment type="similarity">
    <text evidence="1">Belongs to the LysR transcriptional regulatory family.</text>
</comment>
<dbReference type="EMBL" id="WEGJ01000001">
    <property type="protein sequence ID" value="MQY10291.1"/>
    <property type="molecule type" value="Genomic_DNA"/>
</dbReference>
<dbReference type="PANTHER" id="PTHR30346:SF0">
    <property type="entry name" value="HCA OPERON TRANSCRIPTIONAL ACTIVATOR HCAR"/>
    <property type="match status" value="1"/>
</dbReference>
<keyword evidence="2" id="KW-0805">Transcription regulation</keyword>
<evidence type="ECO:0000256" key="1">
    <source>
        <dbReference type="ARBA" id="ARBA00009437"/>
    </source>
</evidence>
<feature type="domain" description="HTH lysR-type" evidence="5">
    <location>
        <begin position="3"/>
        <end position="60"/>
    </location>
</feature>
<dbReference type="FunFam" id="1.10.10.10:FF:000001">
    <property type="entry name" value="LysR family transcriptional regulator"/>
    <property type="match status" value="1"/>
</dbReference>
<comment type="caution">
    <text evidence="6">The sequence shown here is derived from an EMBL/GenBank/DDBJ whole genome shotgun (WGS) entry which is preliminary data.</text>
</comment>
<evidence type="ECO:0000313" key="6">
    <source>
        <dbReference type="EMBL" id="MQY10291.1"/>
    </source>
</evidence>
<dbReference type="InterPro" id="IPR036388">
    <property type="entry name" value="WH-like_DNA-bd_sf"/>
</dbReference>
<evidence type="ECO:0000256" key="2">
    <source>
        <dbReference type="ARBA" id="ARBA00023015"/>
    </source>
</evidence>
<dbReference type="RefSeq" id="WP_153449614.1">
    <property type="nucleotide sequence ID" value="NZ_WEGJ01000001.1"/>
</dbReference>
<dbReference type="InterPro" id="IPR005119">
    <property type="entry name" value="LysR_subst-bd"/>
</dbReference>
<dbReference type="Gene3D" id="3.40.190.10">
    <property type="entry name" value="Periplasmic binding protein-like II"/>
    <property type="match status" value="2"/>
</dbReference>
<evidence type="ECO:0000259" key="5">
    <source>
        <dbReference type="PROSITE" id="PS50931"/>
    </source>
</evidence>
<dbReference type="GO" id="GO:0003677">
    <property type="term" value="F:DNA binding"/>
    <property type="evidence" value="ECO:0007669"/>
    <property type="project" value="UniProtKB-KW"/>
</dbReference>
<dbReference type="PANTHER" id="PTHR30346">
    <property type="entry name" value="TRANSCRIPTIONAL DUAL REGULATOR HCAR-RELATED"/>
    <property type="match status" value="1"/>
</dbReference>
<dbReference type="Pfam" id="PF00126">
    <property type="entry name" value="HTH_1"/>
    <property type="match status" value="1"/>
</dbReference>
<sequence length="315" mass="35073">MDFDLAQVRAFVAVVEQRHFGRAAAGLHLTQQALSRRVQRLEQLLGAQLFVRDSAGVQLTAAGERFLPHARQLLAVADAATSVLAPAGKPLRVDVWGIQRFVPYRFVEQLAALRPPLPVEPSMRRSTWAAMEALLRGEVDVAFGRVHDLDRPWPQELRHRIAWLEPIALLVTRDHRLASAAEVRPGELTECELVSLAPSTAPEMVGWYEAFAADFGITLDRSDALLGFPQSYVARAEREPDLVALHPAGLPDLPEPLRMVPLAGPVPHLPWSAIWRRDDRDPVLARFLHELSEACGEVRLDPEKDWVPAADREAL</sequence>
<dbReference type="PROSITE" id="PS50931">
    <property type="entry name" value="HTH_LYSR"/>
    <property type="match status" value="1"/>
</dbReference>
<dbReference type="Proteomes" id="UP000466345">
    <property type="component" value="Unassembled WGS sequence"/>
</dbReference>
<evidence type="ECO:0000256" key="3">
    <source>
        <dbReference type="ARBA" id="ARBA00023125"/>
    </source>
</evidence>
<evidence type="ECO:0000313" key="7">
    <source>
        <dbReference type="Proteomes" id="UP000466345"/>
    </source>
</evidence>
<dbReference type="SUPFAM" id="SSF53850">
    <property type="entry name" value="Periplasmic binding protein-like II"/>
    <property type="match status" value="1"/>
</dbReference>
<dbReference type="SUPFAM" id="SSF46785">
    <property type="entry name" value="Winged helix' DNA-binding domain"/>
    <property type="match status" value="1"/>
</dbReference>
<accession>A0A7K0CA04</accession>
<organism evidence="6 7">
    <name type="scientific">Streptomyces smaragdinus</name>
    <dbReference type="NCBI Taxonomy" id="2585196"/>
    <lineage>
        <taxon>Bacteria</taxon>
        <taxon>Bacillati</taxon>
        <taxon>Actinomycetota</taxon>
        <taxon>Actinomycetes</taxon>
        <taxon>Kitasatosporales</taxon>
        <taxon>Streptomycetaceae</taxon>
        <taxon>Streptomyces</taxon>
    </lineage>
</organism>
<protein>
    <submittedName>
        <fullName evidence="6">Hca operon transcriptional activator HcaR</fullName>
    </submittedName>
</protein>
<dbReference type="InterPro" id="IPR036390">
    <property type="entry name" value="WH_DNA-bd_sf"/>
</dbReference>
<dbReference type="Gene3D" id="1.10.10.10">
    <property type="entry name" value="Winged helix-like DNA-binding domain superfamily/Winged helix DNA-binding domain"/>
    <property type="match status" value="1"/>
</dbReference>
<proteinExistence type="inferred from homology"/>